<feature type="signal peptide" evidence="4">
    <location>
        <begin position="1"/>
        <end position="23"/>
    </location>
</feature>
<protein>
    <submittedName>
        <fullName evidence="5">Endonuclease</fullName>
    </submittedName>
</protein>
<dbReference type="Pfam" id="PF04231">
    <property type="entry name" value="Endonuclease_1"/>
    <property type="match status" value="1"/>
</dbReference>
<sequence>MLTKLSALTICFLIAIVAGPVWADPPTRPMRNFDHAKTIARNKIYSDHYVEQYCGCTFLPRGRSGGFLDLSSCGYKRSRAGTEDMEWEHVVPAKALGQWRACWAGDARCFAGNGDRLSNRECCTKIDPEFARIQVDLHNLIPAVEGLNARRGERSYGEVAGDAPQFGSCTFQIDYDTDVAEPPKTIQGDVARISLYMRDTYGVMFTPEQETLFQRWSADDPVDDWEIERNRRIEQEQGNSNPYVRP</sequence>
<reference evidence="6" key="1">
    <citation type="journal article" date="2019" name="Int. J. Syst. Evol. Microbiol.">
        <title>The Global Catalogue of Microorganisms (GCM) 10K type strain sequencing project: providing services to taxonomists for standard genome sequencing and annotation.</title>
        <authorList>
            <consortium name="The Broad Institute Genomics Platform"/>
            <consortium name="The Broad Institute Genome Sequencing Center for Infectious Disease"/>
            <person name="Wu L."/>
            <person name="Ma J."/>
        </authorList>
    </citation>
    <scope>NUCLEOTIDE SEQUENCE [LARGE SCALE GENOMIC DNA]</scope>
    <source>
        <strain evidence="6">CGMCC 1.19062</strain>
    </source>
</reference>
<dbReference type="PANTHER" id="PTHR33607:SF2">
    <property type="entry name" value="ENDONUCLEASE-1"/>
    <property type="match status" value="1"/>
</dbReference>
<dbReference type="InterPro" id="IPR044925">
    <property type="entry name" value="His-Me_finger_sf"/>
</dbReference>
<keyword evidence="5" id="KW-0255">Endonuclease</keyword>
<gene>
    <name evidence="5" type="ORF">ACFSM5_21110</name>
</gene>
<comment type="caution">
    <text evidence="5">The sequence shown here is derived from an EMBL/GenBank/DDBJ whole genome shotgun (WGS) entry which is preliminary data.</text>
</comment>
<dbReference type="EMBL" id="JBHUIP010000016">
    <property type="protein sequence ID" value="MFD2265416.1"/>
    <property type="molecule type" value="Genomic_DNA"/>
</dbReference>
<dbReference type="SUPFAM" id="SSF54060">
    <property type="entry name" value="His-Me finger endonucleases"/>
    <property type="match status" value="1"/>
</dbReference>
<feature type="chain" id="PRO_5046126372" evidence="4">
    <location>
        <begin position="24"/>
        <end position="246"/>
    </location>
</feature>
<organism evidence="5 6">
    <name type="scientific">Lacibacterium aquatile</name>
    <dbReference type="NCBI Taxonomy" id="1168082"/>
    <lineage>
        <taxon>Bacteria</taxon>
        <taxon>Pseudomonadati</taxon>
        <taxon>Pseudomonadota</taxon>
        <taxon>Alphaproteobacteria</taxon>
        <taxon>Rhodospirillales</taxon>
        <taxon>Rhodospirillaceae</taxon>
    </lineage>
</organism>
<evidence type="ECO:0000256" key="1">
    <source>
        <dbReference type="ARBA" id="ARBA00006429"/>
    </source>
</evidence>
<accession>A0ABW5E1D1</accession>
<evidence type="ECO:0000256" key="3">
    <source>
        <dbReference type="ARBA" id="ARBA00022801"/>
    </source>
</evidence>
<keyword evidence="4" id="KW-0732">Signal</keyword>
<evidence type="ECO:0000256" key="4">
    <source>
        <dbReference type="SAM" id="SignalP"/>
    </source>
</evidence>
<evidence type="ECO:0000313" key="5">
    <source>
        <dbReference type="EMBL" id="MFD2265416.1"/>
    </source>
</evidence>
<dbReference type="RefSeq" id="WP_379878732.1">
    <property type="nucleotide sequence ID" value="NZ_JBHUIP010000016.1"/>
</dbReference>
<evidence type="ECO:0000256" key="2">
    <source>
        <dbReference type="ARBA" id="ARBA00022722"/>
    </source>
</evidence>
<keyword evidence="3" id="KW-0378">Hydrolase</keyword>
<evidence type="ECO:0000313" key="6">
    <source>
        <dbReference type="Proteomes" id="UP001597295"/>
    </source>
</evidence>
<dbReference type="InterPro" id="IPR007346">
    <property type="entry name" value="Endonuclease-I"/>
</dbReference>
<dbReference type="Proteomes" id="UP001597295">
    <property type="component" value="Unassembled WGS sequence"/>
</dbReference>
<keyword evidence="6" id="KW-1185">Reference proteome</keyword>
<dbReference type="PANTHER" id="PTHR33607">
    <property type="entry name" value="ENDONUCLEASE-1"/>
    <property type="match status" value="1"/>
</dbReference>
<keyword evidence="2" id="KW-0540">Nuclease</keyword>
<dbReference type="GO" id="GO:0004519">
    <property type="term" value="F:endonuclease activity"/>
    <property type="evidence" value="ECO:0007669"/>
    <property type="project" value="UniProtKB-KW"/>
</dbReference>
<name>A0ABW5E1D1_9PROT</name>
<proteinExistence type="inferred from homology"/>
<comment type="similarity">
    <text evidence="1">Belongs to the EndA/NucM nuclease family.</text>
</comment>